<dbReference type="Proteomes" id="UP000006322">
    <property type="component" value="Unassembled WGS sequence"/>
</dbReference>
<name>K6ZYF0_9ALTE</name>
<dbReference type="Pfam" id="PF00593">
    <property type="entry name" value="TonB_dep_Rec_b-barrel"/>
    <property type="match status" value="1"/>
</dbReference>
<evidence type="ECO:0000256" key="11">
    <source>
        <dbReference type="SAM" id="SignalP"/>
    </source>
</evidence>
<comment type="caution">
    <text evidence="14">The sequence shown here is derived from an EMBL/GenBank/DDBJ whole genome shotgun (WGS) entry which is preliminary data.</text>
</comment>
<sequence>MAVLKLSALCSALLSAGVYAADKPIQKDEQSIETLIITANPIGRSVLESATPVTILGGEALDNSQAATLGETLKGVPGVNSTYFGPVASSPIIRGLDGPRVKVLQNGLDTSDASRVGPDHVTTVEASTATQIEVMRGPATLLYGSGAIGGVVNVVDNRLPRERQDEITGEVAASHDSVSNEKTVSGDINGGVGNFAWHADGFTRKSDDYEIPDEASEPGSDSVGTLENSAIDASGGTVGLGWIGDDVNVAFSYARLDSEYGIPGHEHEEDEISEQDHEEESVFARLKQNRYQSRVDWQNIDGLFTQVHWLSAYTDYEHSEIEDGAVGTTFSNEAKESRLWAKHRALNGWEGVVGVHYSATDFSALGEEAFTPSTKSTSSAVFILEEKKVGPLLWQLGARLEHIKHQPDNSFFATDDADTQSDILFANESYNANSVSAGVVYTLDDKNSLAFNYARSERAPSAAEIFSNGLHISTSTFEVGAGFDIQLDEDGYELVQSSKTVENEVSNNVDLTYHYQGDAVSANISLFYNDINNYLYEQDSGLNSEQLHVHSDGDGDGDGDALDAEHAHDESSPVFIFRQQDAVLYGFEAQLDWHLNDNLRIESFTDYTRALFDEPASEEGNRNAPRIPAMRLGMQLHWETDDWHAELGATHYAKQDKFAAYETQTDGYTLVSAAMNYYTTVADSDVTLFIKGNNLTDRVARVHSSFLKDVAPLPGRSIVLGARVNF</sequence>
<dbReference type="EMBL" id="BAER01000127">
    <property type="protein sequence ID" value="GAC35247.1"/>
    <property type="molecule type" value="Genomic_DNA"/>
</dbReference>
<keyword evidence="6 8" id="KW-0472">Membrane</keyword>
<dbReference type="RefSeq" id="WP_007107010.1">
    <property type="nucleotide sequence ID" value="NZ_BAER01000127.1"/>
</dbReference>
<evidence type="ECO:0000256" key="2">
    <source>
        <dbReference type="ARBA" id="ARBA00022448"/>
    </source>
</evidence>
<evidence type="ECO:0000256" key="5">
    <source>
        <dbReference type="ARBA" id="ARBA00023077"/>
    </source>
</evidence>
<dbReference type="OrthoDB" id="9795928at2"/>
<evidence type="ECO:0000256" key="8">
    <source>
        <dbReference type="PROSITE-ProRule" id="PRU01360"/>
    </source>
</evidence>
<proteinExistence type="inferred from homology"/>
<keyword evidence="3 8" id="KW-1134">Transmembrane beta strand</keyword>
<dbReference type="Gene3D" id="2.170.130.10">
    <property type="entry name" value="TonB-dependent receptor, plug domain"/>
    <property type="match status" value="1"/>
</dbReference>
<dbReference type="Gene3D" id="2.40.170.20">
    <property type="entry name" value="TonB-dependent receptor, beta-barrel domain"/>
    <property type="match status" value="1"/>
</dbReference>
<dbReference type="STRING" id="1129793.GPLA_4368"/>
<dbReference type="GO" id="GO:0015344">
    <property type="term" value="F:siderophore uptake transmembrane transporter activity"/>
    <property type="evidence" value="ECO:0007669"/>
    <property type="project" value="TreeGrafter"/>
</dbReference>
<evidence type="ECO:0000256" key="6">
    <source>
        <dbReference type="ARBA" id="ARBA00023136"/>
    </source>
</evidence>
<dbReference type="GO" id="GO:0044718">
    <property type="term" value="P:siderophore transmembrane transport"/>
    <property type="evidence" value="ECO:0007669"/>
    <property type="project" value="TreeGrafter"/>
</dbReference>
<evidence type="ECO:0000259" key="12">
    <source>
        <dbReference type="Pfam" id="PF00593"/>
    </source>
</evidence>
<dbReference type="PROSITE" id="PS52016">
    <property type="entry name" value="TONB_DEPENDENT_REC_3"/>
    <property type="match status" value="1"/>
</dbReference>
<dbReference type="AlphaFoldDB" id="K6ZYF0"/>
<dbReference type="PANTHER" id="PTHR30069:SF40">
    <property type="entry name" value="TONB-DEPENDENT RECEPTOR NMB0964-RELATED"/>
    <property type="match status" value="1"/>
</dbReference>
<comment type="subcellular location">
    <subcellularLocation>
        <location evidence="1 8">Cell outer membrane</location>
        <topology evidence="1 8">Multi-pass membrane protein</topology>
    </subcellularLocation>
</comment>
<comment type="similarity">
    <text evidence="8 9">Belongs to the TonB-dependent receptor family.</text>
</comment>
<evidence type="ECO:0000313" key="14">
    <source>
        <dbReference type="EMBL" id="GAC35247.1"/>
    </source>
</evidence>
<dbReference type="InterPro" id="IPR037066">
    <property type="entry name" value="Plug_dom_sf"/>
</dbReference>
<keyword evidence="4 8" id="KW-0812">Transmembrane</keyword>
<feature type="signal peptide" evidence="11">
    <location>
        <begin position="1"/>
        <end position="20"/>
    </location>
</feature>
<feature type="chain" id="PRO_5003898757" evidence="11">
    <location>
        <begin position="21"/>
        <end position="726"/>
    </location>
</feature>
<feature type="region of interest" description="Disordered" evidence="10">
    <location>
        <begin position="546"/>
        <end position="565"/>
    </location>
</feature>
<dbReference type="GO" id="GO:0009279">
    <property type="term" value="C:cell outer membrane"/>
    <property type="evidence" value="ECO:0007669"/>
    <property type="project" value="UniProtKB-SubCell"/>
</dbReference>
<dbReference type="SUPFAM" id="SSF56935">
    <property type="entry name" value="Porins"/>
    <property type="match status" value="1"/>
</dbReference>
<evidence type="ECO:0000313" key="15">
    <source>
        <dbReference type="Proteomes" id="UP000006322"/>
    </source>
</evidence>
<keyword evidence="11" id="KW-0732">Signal</keyword>
<keyword evidence="5 9" id="KW-0798">TonB box</keyword>
<dbReference type="InterPro" id="IPR012910">
    <property type="entry name" value="Plug_dom"/>
</dbReference>
<feature type="domain" description="TonB-dependent receptor-like beta-barrel" evidence="12">
    <location>
        <begin position="237"/>
        <end position="695"/>
    </location>
</feature>
<evidence type="ECO:0000256" key="1">
    <source>
        <dbReference type="ARBA" id="ARBA00004571"/>
    </source>
</evidence>
<evidence type="ECO:0000256" key="7">
    <source>
        <dbReference type="ARBA" id="ARBA00023237"/>
    </source>
</evidence>
<gene>
    <name evidence="14" type="ORF">GPLA_4368</name>
</gene>
<feature type="region of interest" description="Disordered" evidence="10">
    <location>
        <begin position="207"/>
        <end position="228"/>
    </location>
</feature>
<protein>
    <submittedName>
        <fullName evidence="14">Iron complex outermembrane recepter protein</fullName>
    </submittedName>
</protein>
<keyword evidence="7 8" id="KW-0998">Cell outer membrane</keyword>
<dbReference type="Pfam" id="PF07715">
    <property type="entry name" value="Plug"/>
    <property type="match status" value="1"/>
</dbReference>
<evidence type="ECO:0000256" key="10">
    <source>
        <dbReference type="SAM" id="MobiDB-lite"/>
    </source>
</evidence>
<evidence type="ECO:0000256" key="3">
    <source>
        <dbReference type="ARBA" id="ARBA00022452"/>
    </source>
</evidence>
<dbReference type="InterPro" id="IPR039426">
    <property type="entry name" value="TonB-dep_rcpt-like"/>
</dbReference>
<organism evidence="14 15">
    <name type="scientific">Paraglaciecola polaris LMG 21857</name>
    <dbReference type="NCBI Taxonomy" id="1129793"/>
    <lineage>
        <taxon>Bacteria</taxon>
        <taxon>Pseudomonadati</taxon>
        <taxon>Pseudomonadota</taxon>
        <taxon>Gammaproteobacteria</taxon>
        <taxon>Alteromonadales</taxon>
        <taxon>Alteromonadaceae</taxon>
        <taxon>Paraglaciecola</taxon>
    </lineage>
</organism>
<dbReference type="InterPro" id="IPR000531">
    <property type="entry name" value="Beta-barrel_TonB"/>
</dbReference>
<accession>K6ZYF0</accession>
<keyword evidence="15" id="KW-1185">Reference proteome</keyword>
<reference evidence="15" key="1">
    <citation type="journal article" date="2014" name="Environ. Microbiol.">
        <title>Comparative genomics of the marine bacterial genus Glaciecola reveals the high degree of genomic diversity and genomic characteristic for cold adaptation.</title>
        <authorList>
            <person name="Qin Q.L."/>
            <person name="Xie B.B."/>
            <person name="Yu Y."/>
            <person name="Shu Y.L."/>
            <person name="Rong J.C."/>
            <person name="Zhang Y.J."/>
            <person name="Zhao D.L."/>
            <person name="Chen X.L."/>
            <person name="Zhang X.Y."/>
            <person name="Chen B."/>
            <person name="Zhou B.C."/>
            <person name="Zhang Y.Z."/>
        </authorList>
    </citation>
    <scope>NUCLEOTIDE SEQUENCE [LARGE SCALE GENOMIC DNA]</scope>
    <source>
        <strain evidence="15">LMG 21857</strain>
    </source>
</reference>
<evidence type="ECO:0000259" key="13">
    <source>
        <dbReference type="Pfam" id="PF07715"/>
    </source>
</evidence>
<dbReference type="InterPro" id="IPR036942">
    <property type="entry name" value="Beta-barrel_TonB_sf"/>
</dbReference>
<evidence type="ECO:0000256" key="9">
    <source>
        <dbReference type="RuleBase" id="RU003357"/>
    </source>
</evidence>
<evidence type="ECO:0000256" key="4">
    <source>
        <dbReference type="ARBA" id="ARBA00022692"/>
    </source>
</evidence>
<keyword evidence="2 8" id="KW-0813">Transport</keyword>
<dbReference type="PANTHER" id="PTHR30069">
    <property type="entry name" value="TONB-DEPENDENT OUTER MEMBRANE RECEPTOR"/>
    <property type="match status" value="1"/>
</dbReference>
<feature type="domain" description="TonB-dependent receptor plug" evidence="13">
    <location>
        <begin position="47"/>
        <end position="151"/>
    </location>
</feature>